<sequence length="129" mass="13645">MLSHPLVLDCCSFITIPFSLDSSPWFLDAAVFPLSSLLSSFSILDAAGFSFITLSCLVCCPFITFVFSLDESFCFLDAAGFPMLILSPILSSFSVLEAAGFSLLTLSSILSSFSVLHAAGFVCSVQGSA</sequence>
<organism evidence="2">
    <name type="scientific">Cacopsylla melanoneura</name>
    <dbReference type="NCBI Taxonomy" id="428564"/>
    <lineage>
        <taxon>Eukaryota</taxon>
        <taxon>Metazoa</taxon>
        <taxon>Ecdysozoa</taxon>
        <taxon>Arthropoda</taxon>
        <taxon>Hexapoda</taxon>
        <taxon>Insecta</taxon>
        <taxon>Pterygota</taxon>
        <taxon>Neoptera</taxon>
        <taxon>Paraneoptera</taxon>
        <taxon>Hemiptera</taxon>
        <taxon>Sternorrhyncha</taxon>
        <taxon>Psylloidea</taxon>
        <taxon>Psyllidae</taxon>
        <taxon>Psyllinae</taxon>
        <taxon>Cacopsylla</taxon>
    </lineage>
</organism>
<evidence type="ECO:0000256" key="1">
    <source>
        <dbReference type="SAM" id="Phobius"/>
    </source>
</evidence>
<feature type="transmembrane region" description="Helical" evidence="1">
    <location>
        <begin position="51"/>
        <end position="69"/>
    </location>
</feature>
<reference evidence="2" key="1">
    <citation type="submission" date="2021-05" db="EMBL/GenBank/DDBJ databases">
        <authorList>
            <person name="Alioto T."/>
            <person name="Alioto T."/>
            <person name="Gomez Garrido J."/>
        </authorList>
    </citation>
    <scope>NUCLEOTIDE SEQUENCE</scope>
</reference>
<keyword evidence="1" id="KW-0472">Membrane</keyword>
<dbReference type="EMBL" id="HBUF01594582">
    <property type="protein sequence ID" value="CAG6774392.1"/>
    <property type="molecule type" value="Transcribed_RNA"/>
</dbReference>
<accession>A0A8D9F225</accession>
<keyword evidence="1" id="KW-0812">Transmembrane</keyword>
<proteinExistence type="predicted"/>
<evidence type="ECO:0000313" key="2">
    <source>
        <dbReference type="EMBL" id="CAG6774386.1"/>
    </source>
</evidence>
<keyword evidence="1" id="KW-1133">Transmembrane helix</keyword>
<name>A0A8D9F225_9HEMI</name>
<feature type="transmembrane region" description="Helical" evidence="1">
    <location>
        <begin position="81"/>
        <end position="104"/>
    </location>
</feature>
<protein>
    <submittedName>
        <fullName evidence="2">Uncharacterized protein</fullName>
    </submittedName>
</protein>
<dbReference type="AlphaFoldDB" id="A0A8D9F225"/>
<dbReference type="EMBL" id="HBUF01594581">
    <property type="protein sequence ID" value="CAG6774386.1"/>
    <property type="molecule type" value="Transcribed_RNA"/>
</dbReference>